<keyword evidence="2" id="KW-1185">Reference proteome</keyword>
<name>A0A0V1KJI1_9BILA</name>
<dbReference type="EMBL" id="JYDW01000767">
    <property type="protein sequence ID" value="KRZ47465.1"/>
    <property type="molecule type" value="Genomic_DNA"/>
</dbReference>
<dbReference type="OrthoDB" id="10394601at2759"/>
<feature type="non-terminal residue" evidence="1">
    <location>
        <position position="1"/>
    </location>
</feature>
<evidence type="ECO:0000313" key="2">
    <source>
        <dbReference type="Proteomes" id="UP000054721"/>
    </source>
</evidence>
<organism evidence="1 2">
    <name type="scientific">Trichinella nativa</name>
    <dbReference type="NCBI Taxonomy" id="6335"/>
    <lineage>
        <taxon>Eukaryota</taxon>
        <taxon>Metazoa</taxon>
        <taxon>Ecdysozoa</taxon>
        <taxon>Nematoda</taxon>
        <taxon>Enoplea</taxon>
        <taxon>Dorylaimia</taxon>
        <taxon>Trichinellida</taxon>
        <taxon>Trichinellidae</taxon>
        <taxon>Trichinella</taxon>
    </lineage>
</organism>
<sequence length="67" mass="7624">LYCTGFNLQFEFIQAIDKCRGHSVFATIASFIANYKNIKVLAYSNDPPNLSLRNEESRTKGYSKVDD</sequence>
<protein>
    <submittedName>
        <fullName evidence="1">Uncharacterized protein</fullName>
    </submittedName>
</protein>
<evidence type="ECO:0000313" key="1">
    <source>
        <dbReference type="EMBL" id="KRZ47465.1"/>
    </source>
</evidence>
<gene>
    <name evidence="1" type="ORF">T02_947</name>
</gene>
<dbReference type="AlphaFoldDB" id="A0A0V1KJI1"/>
<reference evidence="1 2" key="1">
    <citation type="submission" date="2015-05" db="EMBL/GenBank/DDBJ databases">
        <title>Evolution of Trichinella species and genotypes.</title>
        <authorList>
            <person name="Korhonen P.K."/>
            <person name="Edoardo P."/>
            <person name="Giuseppe L.R."/>
            <person name="Gasser R.B."/>
        </authorList>
    </citation>
    <scope>NUCLEOTIDE SEQUENCE [LARGE SCALE GENOMIC DNA]</scope>
    <source>
        <strain evidence="1">ISS10</strain>
    </source>
</reference>
<feature type="non-terminal residue" evidence="1">
    <location>
        <position position="67"/>
    </location>
</feature>
<accession>A0A0V1KJI1</accession>
<dbReference type="Proteomes" id="UP000054721">
    <property type="component" value="Unassembled WGS sequence"/>
</dbReference>
<comment type="caution">
    <text evidence="1">The sequence shown here is derived from an EMBL/GenBank/DDBJ whole genome shotgun (WGS) entry which is preliminary data.</text>
</comment>
<proteinExistence type="predicted"/>